<proteinExistence type="inferred from homology"/>
<name>A0A1M7N4D8_9FLAO</name>
<evidence type="ECO:0000259" key="9">
    <source>
        <dbReference type="Pfam" id="PF07715"/>
    </source>
</evidence>
<keyword evidence="5 7" id="KW-0472">Membrane</keyword>
<dbReference type="Gene3D" id="2.40.170.20">
    <property type="entry name" value="TonB-dependent receptor, beta-barrel domain"/>
    <property type="match status" value="1"/>
</dbReference>
<keyword evidence="11" id="KW-1185">Reference proteome</keyword>
<dbReference type="AlphaFoldDB" id="A0A1M7N4D8"/>
<keyword evidence="2 7" id="KW-0813">Transport</keyword>
<dbReference type="Gene3D" id="2.60.40.1120">
    <property type="entry name" value="Carboxypeptidase-like, regulatory domain"/>
    <property type="match status" value="1"/>
</dbReference>
<protein>
    <submittedName>
        <fullName evidence="10">TonB-linked outer membrane protein, SusC/RagA family</fullName>
    </submittedName>
</protein>
<dbReference type="STRING" id="143223.SAMN05878281_2872"/>
<dbReference type="EMBL" id="LT670848">
    <property type="protein sequence ID" value="SHM98402.1"/>
    <property type="molecule type" value="Genomic_DNA"/>
</dbReference>
<organism evidence="10 11">
    <name type="scientific">Salegentibacter salegens</name>
    <dbReference type="NCBI Taxonomy" id="143223"/>
    <lineage>
        <taxon>Bacteria</taxon>
        <taxon>Pseudomonadati</taxon>
        <taxon>Bacteroidota</taxon>
        <taxon>Flavobacteriia</taxon>
        <taxon>Flavobacteriales</taxon>
        <taxon>Flavobacteriaceae</taxon>
        <taxon>Salegentibacter</taxon>
    </lineage>
</organism>
<accession>A0A1M7N4D8</accession>
<dbReference type="InterPro" id="IPR039426">
    <property type="entry name" value="TonB-dep_rcpt-like"/>
</dbReference>
<feature type="domain" description="TonB-dependent receptor plug" evidence="9">
    <location>
        <begin position="129"/>
        <end position="234"/>
    </location>
</feature>
<dbReference type="SUPFAM" id="SSF49464">
    <property type="entry name" value="Carboxypeptidase regulatory domain-like"/>
    <property type="match status" value="1"/>
</dbReference>
<sequence>MNNANSYYDKLPLLRKRFMLTFLVLLFSGSALMAQENITVTGIVTSKGENLPLPGVNVIEEGTSNGVVTDMDGRYSISLPEDAVLNFSYIGFESKIVSVNGQFNIDIVLAEDYASLDDVVVVGYGTQRRQDVTGSVASIDAEEIQKQSNNDVSRMLQGRTAGVTVTSNGEPGAGGNVRIRGVATFGDNQPLYIVDGVPVGTSIRDFNPNDIASIEVLKDASAGAIYGSRAANGVVIITTKSGKKNTPLQIEYSGYYGIDEVAQDIPVLGREDYQMISNEKRTNAGLPLIPGNDPGSDLFVDNIDTDWQEVGLKSGSRQNHNLNFSGGGDNITYNASLDYFNNEGVFVGNGPDYERYSGRINTTMEKGIFKISPSLYYTHSFENSLTFRGDILTGGRPPLINDLVNAIPTLGIYDENNEGGYAGTSSEIHQEIILNVPGINSLFTNTVEVDRIFAIVNPELKLLDRDGHELTYKLNTSYDKTHVRSFSFTPEFQMGYFFGSGRSLLDDNSSIYTVALIENTLNYKKEFGKHGVDVLLGQTYQKNSTVQRQAHSESLPKPYYPVLSNGSNQTVGGQEFYSSLASYFGRLNYNFDDRYLLTATVRRDGSSRFAPANRYGTFPSVALGWRLSNEDFFNVPEVNQLKFRASYGELGNQNIGDYLYQAVINRNIPYNFGGNRVLGGLQTSIIAEDIKWETTTSLNLGMDVSLFNNKIDLTLEYYDKETNDVLVGVPIPASTGSINTAPTINAGSLKNSGFDAQITYHYNNEEDFSFDISANASTIKNEVLALGGSDEPIAGVGSRTQVGGEVGEHFGFVYDGIFQSAQEIEEHAFQNAATSAGDVRFADINDDGVIDANDRTFLGSAIPSVTYGLNFTAQYKNFDLTMFASGAAGYYINSRLYRSLMLSTGFINAHEDILDRWTPQNTDTNIPRVVANDPNNNARDSNRPGWLQKGDYLRINTLSLGYSLPQGLFEDALNSARIYATVQNLYTFQYYDGFNPDFNSGVFEPGFDNGTYPKPRTFMLGVDLSF</sequence>
<dbReference type="GO" id="GO:0009279">
    <property type="term" value="C:cell outer membrane"/>
    <property type="evidence" value="ECO:0007669"/>
    <property type="project" value="UniProtKB-SubCell"/>
</dbReference>
<keyword evidence="6 7" id="KW-0998">Cell outer membrane</keyword>
<dbReference type="PROSITE" id="PS52016">
    <property type="entry name" value="TONB_DEPENDENT_REC_3"/>
    <property type="match status" value="1"/>
</dbReference>
<evidence type="ECO:0000313" key="11">
    <source>
        <dbReference type="Proteomes" id="UP000190235"/>
    </source>
</evidence>
<dbReference type="InterPro" id="IPR008969">
    <property type="entry name" value="CarboxyPept-like_regulatory"/>
</dbReference>
<dbReference type="InterPro" id="IPR036942">
    <property type="entry name" value="Beta-barrel_TonB_sf"/>
</dbReference>
<dbReference type="InterPro" id="IPR037066">
    <property type="entry name" value="Plug_dom_sf"/>
</dbReference>
<dbReference type="RefSeq" id="WP_231919741.1">
    <property type="nucleotide sequence ID" value="NZ_LT670848.1"/>
</dbReference>
<evidence type="ECO:0000256" key="5">
    <source>
        <dbReference type="ARBA" id="ARBA00023136"/>
    </source>
</evidence>
<evidence type="ECO:0000256" key="1">
    <source>
        <dbReference type="ARBA" id="ARBA00004571"/>
    </source>
</evidence>
<dbReference type="Pfam" id="PF07715">
    <property type="entry name" value="Plug"/>
    <property type="match status" value="1"/>
</dbReference>
<evidence type="ECO:0000256" key="2">
    <source>
        <dbReference type="ARBA" id="ARBA00022448"/>
    </source>
</evidence>
<feature type="chain" id="PRO_5013065429" evidence="8">
    <location>
        <begin position="34"/>
        <end position="1026"/>
    </location>
</feature>
<evidence type="ECO:0000256" key="6">
    <source>
        <dbReference type="ARBA" id="ARBA00023237"/>
    </source>
</evidence>
<evidence type="ECO:0000256" key="7">
    <source>
        <dbReference type="PROSITE-ProRule" id="PRU01360"/>
    </source>
</evidence>
<feature type="signal peptide" evidence="8">
    <location>
        <begin position="1"/>
        <end position="33"/>
    </location>
</feature>
<dbReference type="Gene3D" id="2.170.130.10">
    <property type="entry name" value="TonB-dependent receptor, plug domain"/>
    <property type="match status" value="1"/>
</dbReference>
<evidence type="ECO:0000256" key="4">
    <source>
        <dbReference type="ARBA" id="ARBA00022692"/>
    </source>
</evidence>
<dbReference type="InterPro" id="IPR023996">
    <property type="entry name" value="TonB-dep_OMP_SusC/RagA"/>
</dbReference>
<dbReference type="NCBIfam" id="TIGR04057">
    <property type="entry name" value="SusC_RagA_signa"/>
    <property type="match status" value="1"/>
</dbReference>
<reference evidence="11" key="1">
    <citation type="submission" date="2016-11" db="EMBL/GenBank/DDBJ databases">
        <authorList>
            <person name="Varghese N."/>
            <person name="Submissions S."/>
        </authorList>
    </citation>
    <scope>NUCLEOTIDE SEQUENCE [LARGE SCALE GENOMIC DNA]</scope>
    <source>
        <strain evidence="11">ACAM 48</strain>
    </source>
</reference>
<gene>
    <name evidence="10" type="ORF">SAMN05878281_2872</name>
</gene>
<evidence type="ECO:0000313" key="10">
    <source>
        <dbReference type="EMBL" id="SHM98402.1"/>
    </source>
</evidence>
<dbReference type="InterPro" id="IPR023997">
    <property type="entry name" value="TonB-dep_OMP_SusC/RagA_CS"/>
</dbReference>
<keyword evidence="8" id="KW-0732">Signal</keyword>
<dbReference type="SUPFAM" id="SSF56935">
    <property type="entry name" value="Porins"/>
    <property type="match status" value="1"/>
</dbReference>
<dbReference type="Pfam" id="PF13715">
    <property type="entry name" value="CarbopepD_reg_2"/>
    <property type="match status" value="1"/>
</dbReference>
<dbReference type="NCBIfam" id="TIGR04056">
    <property type="entry name" value="OMP_RagA_SusC"/>
    <property type="match status" value="1"/>
</dbReference>
<keyword evidence="3 7" id="KW-1134">Transmembrane beta strand</keyword>
<comment type="similarity">
    <text evidence="7">Belongs to the TonB-dependent receptor family.</text>
</comment>
<dbReference type="InterPro" id="IPR012910">
    <property type="entry name" value="Plug_dom"/>
</dbReference>
<evidence type="ECO:0000256" key="8">
    <source>
        <dbReference type="SAM" id="SignalP"/>
    </source>
</evidence>
<dbReference type="Proteomes" id="UP000190235">
    <property type="component" value="Chromosome I"/>
</dbReference>
<evidence type="ECO:0000256" key="3">
    <source>
        <dbReference type="ARBA" id="ARBA00022452"/>
    </source>
</evidence>
<comment type="subcellular location">
    <subcellularLocation>
        <location evidence="1 7">Cell outer membrane</location>
        <topology evidence="1 7">Multi-pass membrane protein</topology>
    </subcellularLocation>
</comment>
<keyword evidence="4 7" id="KW-0812">Transmembrane</keyword>